<dbReference type="RefSeq" id="WP_123124844.1">
    <property type="nucleotide sequence ID" value="NZ_RJJC01000003.1"/>
</dbReference>
<keyword evidence="4" id="KW-1185">Reference proteome</keyword>
<dbReference type="AlphaFoldDB" id="A0AAJ4R678"/>
<organism evidence="3 4">
    <name type="scientific">Halosegnis longus</name>
    <dbReference type="NCBI Taxonomy" id="2216012"/>
    <lineage>
        <taxon>Archaea</taxon>
        <taxon>Methanobacteriati</taxon>
        <taxon>Methanobacteriota</taxon>
        <taxon>Stenosarchaea group</taxon>
        <taxon>Halobacteria</taxon>
        <taxon>Halobacteriales</taxon>
        <taxon>Natronomonadaceae</taxon>
        <taxon>Halosegnis</taxon>
    </lineage>
</organism>
<evidence type="ECO:0000313" key="4">
    <source>
        <dbReference type="Proteomes" id="UP000270581"/>
    </source>
</evidence>
<feature type="coiled-coil region" evidence="1">
    <location>
        <begin position="65"/>
        <end position="92"/>
    </location>
</feature>
<keyword evidence="1" id="KW-0175">Coiled coil</keyword>
<proteinExistence type="predicted"/>
<protein>
    <recommendedName>
        <fullName evidence="2">DUF8156 domain-containing protein</fullName>
    </recommendedName>
</protein>
<evidence type="ECO:0000256" key="1">
    <source>
        <dbReference type="SAM" id="Coils"/>
    </source>
</evidence>
<sequence length="93" mass="10772">MGRTNPTYRRFLDAQQDQWRGYRRALRYEATQDFDTVFEYAERYADAAGYLNRTDPSTALLVSMLIGVEAERRRLAERVTALEAACEDVSADR</sequence>
<evidence type="ECO:0000313" key="3">
    <source>
        <dbReference type="EMBL" id="RNJ22052.1"/>
    </source>
</evidence>
<dbReference type="Pfam" id="PF26485">
    <property type="entry name" value="DUF8156"/>
    <property type="match status" value="1"/>
</dbReference>
<gene>
    <name evidence="3" type="ORF">Nmn1133_14010</name>
</gene>
<dbReference type="EMBL" id="RJJC01000003">
    <property type="protein sequence ID" value="RNJ22052.1"/>
    <property type="molecule type" value="Genomic_DNA"/>
</dbReference>
<dbReference type="Proteomes" id="UP000270581">
    <property type="component" value="Unassembled WGS sequence"/>
</dbReference>
<evidence type="ECO:0000259" key="2">
    <source>
        <dbReference type="Pfam" id="PF26485"/>
    </source>
</evidence>
<accession>A0AAJ4R678</accession>
<dbReference type="InterPro" id="IPR058469">
    <property type="entry name" value="DUF8156"/>
</dbReference>
<reference evidence="3 4" key="1">
    <citation type="submission" date="2018-11" db="EMBL/GenBank/DDBJ databases">
        <title>Genome sequences of Natronomonas sp. CBA1133.</title>
        <authorList>
            <person name="Roh S.W."/>
            <person name="Cha I.-T."/>
        </authorList>
    </citation>
    <scope>NUCLEOTIDE SEQUENCE [LARGE SCALE GENOMIC DNA]</scope>
    <source>
        <strain evidence="3 4">CBA1133</strain>
    </source>
</reference>
<feature type="domain" description="DUF8156" evidence="2">
    <location>
        <begin position="1"/>
        <end position="90"/>
    </location>
</feature>
<comment type="caution">
    <text evidence="3">The sequence shown here is derived from an EMBL/GenBank/DDBJ whole genome shotgun (WGS) entry which is preliminary data.</text>
</comment>
<name>A0AAJ4R678_9EURY</name>